<keyword evidence="3" id="KW-1185">Reference proteome</keyword>
<comment type="caution">
    <text evidence="2">The sequence shown here is derived from an EMBL/GenBank/DDBJ whole genome shotgun (WGS) entry which is preliminary data.</text>
</comment>
<dbReference type="Proteomes" id="UP001279660">
    <property type="component" value="Unassembled WGS sequence"/>
</dbReference>
<evidence type="ECO:0000313" key="2">
    <source>
        <dbReference type="EMBL" id="MDX5985070.1"/>
    </source>
</evidence>
<sequence>MAMPTALFFERYCQRVMRDTPGEWRPWEMDILGVLKHRVAKDLSMRGGGQGQAAWQQEARFNIPGSPPSSRQVSAQGLRSFHLGVNKPAQRAAKSFDRYAASKIAIAVAIDADQPGVEQEQSAPAIYDAYAVGHGGEPEAVPDHYTNLLPDSDRRASQWDAIEGHERSLRINHKPGPPRVAIFYERAPDLFDHAASLPACPDGLRKVIEKEQRRVAVGKKLSKLKQRLGQEWIDDTAPLAQAWLERLPGWVADTDDDLRLSRTSEGRGVLTHVSGEIEYPVALIGDPDARRNIRMGLAAWFDGQRNAGDDPGDGSILPVAIFDHLPDRLNDRRNLHCHFLAGTRRVMVGEGGGLTFAEHKVDAISRQGFHERLRGVFADLANVELARLEADQRLHPGKLREMGIDGVTPNKKLYGRAVVLERAGVATAHGIENDIENWRRLFDRARRRHEARFEAIDKADASDAAKAMQRRASVLRHEAEEIGLLISMSVSRAKRTARYAPAYADAAKRDRDRARWEGRGLEARAYLAMLDHELASERAGVNERRREAARLERAARDTMTVERQRSRDAAEARRAAHRAVDDIANTPILVTERDGHYLVERRDDPDGLVLGIDLDAADVQKRLAAQHAAQRKALAQVRSFLHKHGHEALFDERAISGSPWLRATIERWRGAPIIEREERERQERANAHRETLVARNRRWAGRDNEDIGDHIADGRIALLPSELDASIVDNAVAVPFQPAVEPAPAPLAAAPVDEWLWRPKLPAVIPADIAKHWRVAGMDAFGTDIAGFEHILAAPPSRRYVTDGPLADALGQAAARLTEPAIHARLAAIWRYQEITRLDLLATGAVPHFVPDPEPPRDPAIGLSVGQILADRVRHNRDGRLQAMFEEIENGTRSTPALPITRNRLFRTALATIRSNDDPSICRLLADAALAQDGSLAIRRSQLSDAEDASIWAASSMPIKGIARQRPGAGRRRRGRAWPSSYGR</sequence>
<gene>
    <name evidence="2" type="ORF">SIL82_12440</name>
</gene>
<organism evidence="2 3">
    <name type="scientific">Sphingomonas echinoides</name>
    <dbReference type="NCBI Taxonomy" id="59803"/>
    <lineage>
        <taxon>Bacteria</taxon>
        <taxon>Pseudomonadati</taxon>
        <taxon>Pseudomonadota</taxon>
        <taxon>Alphaproteobacteria</taxon>
        <taxon>Sphingomonadales</taxon>
        <taxon>Sphingomonadaceae</taxon>
        <taxon>Sphingomonas</taxon>
    </lineage>
</organism>
<name>A0ABU4PLL2_9SPHN</name>
<proteinExistence type="predicted"/>
<accession>A0ABU4PLL2</accession>
<feature type="region of interest" description="Disordered" evidence="1">
    <location>
        <begin position="962"/>
        <end position="984"/>
    </location>
</feature>
<evidence type="ECO:0008006" key="4">
    <source>
        <dbReference type="Google" id="ProtNLM"/>
    </source>
</evidence>
<protein>
    <recommendedName>
        <fullName evidence="4">MobA/MobL protein domain-containing protein</fullName>
    </recommendedName>
</protein>
<dbReference type="RefSeq" id="WP_010402479.1">
    <property type="nucleotide sequence ID" value="NZ_JAWXXV010000001.1"/>
</dbReference>
<dbReference type="EMBL" id="JAWXXV010000001">
    <property type="protein sequence ID" value="MDX5985070.1"/>
    <property type="molecule type" value="Genomic_DNA"/>
</dbReference>
<evidence type="ECO:0000256" key="1">
    <source>
        <dbReference type="SAM" id="MobiDB-lite"/>
    </source>
</evidence>
<reference evidence="2 3" key="1">
    <citation type="submission" date="2023-11" db="EMBL/GenBank/DDBJ databases">
        <title>MicrobeMod: A computational toolkit for identifying prokaryotic methylation and restriction-modification with nanopore sequencing.</title>
        <authorList>
            <person name="Crits-Christoph A."/>
            <person name="Kang S.C."/>
            <person name="Lee H."/>
            <person name="Ostrov N."/>
        </authorList>
    </citation>
    <scope>NUCLEOTIDE SEQUENCE [LARGE SCALE GENOMIC DNA]</scope>
    <source>
        <strain evidence="2 3">ATCC 14820</strain>
    </source>
</reference>
<evidence type="ECO:0000313" key="3">
    <source>
        <dbReference type="Proteomes" id="UP001279660"/>
    </source>
</evidence>